<evidence type="ECO:0000256" key="2">
    <source>
        <dbReference type="SAM" id="SignalP"/>
    </source>
</evidence>
<feature type="signal peptide" evidence="2">
    <location>
        <begin position="1"/>
        <end position="27"/>
    </location>
</feature>
<gene>
    <name evidence="3" type="ORF">NC653_029159</name>
</gene>
<feature type="region of interest" description="Disordered" evidence="1">
    <location>
        <begin position="70"/>
        <end position="99"/>
    </location>
</feature>
<evidence type="ECO:0000313" key="3">
    <source>
        <dbReference type="EMBL" id="KAJ6977173.1"/>
    </source>
</evidence>
<protein>
    <submittedName>
        <fullName evidence="3">Uncharacterized protein</fullName>
    </submittedName>
</protein>
<dbReference type="EMBL" id="JAQIZT010000012">
    <property type="protein sequence ID" value="KAJ6977173.1"/>
    <property type="molecule type" value="Genomic_DNA"/>
</dbReference>
<keyword evidence="4" id="KW-1185">Reference proteome</keyword>
<accession>A0AAD6M1D9</accession>
<feature type="chain" id="PRO_5041939405" evidence="2">
    <location>
        <begin position="28"/>
        <end position="126"/>
    </location>
</feature>
<proteinExistence type="predicted"/>
<dbReference type="AlphaFoldDB" id="A0AAD6M1D9"/>
<keyword evidence="2" id="KW-0732">Signal</keyword>
<reference evidence="3" key="1">
    <citation type="journal article" date="2023" name="Mol. Ecol. Resour.">
        <title>Chromosome-level genome assembly of a triploid poplar Populus alba 'Berolinensis'.</title>
        <authorList>
            <person name="Chen S."/>
            <person name="Yu Y."/>
            <person name="Wang X."/>
            <person name="Wang S."/>
            <person name="Zhang T."/>
            <person name="Zhou Y."/>
            <person name="He R."/>
            <person name="Meng N."/>
            <person name="Wang Y."/>
            <person name="Liu W."/>
            <person name="Liu Z."/>
            <person name="Liu J."/>
            <person name="Guo Q."/>
            <person name="Huang H."/>
            <person name="Sederoff R.R."/>
            <person name="Wang G."/>
            <person name="Qu G."/>
            <person name="Chen S."/>
        </authorList>
    </citation>
    <scope>NUCLEOTIDE SEQUENCE</scope>
    <source>
        <strain evidence="3">SC-2020</strain>
    </source>
</reference>
<sequence length="126" mass="13913">MGEGSRSVINECLLWPLLLGIAFLSLGDCCLPHSVGKSIPSQSMPGKGTMRKALQEYIHLEIGHLDRPIPIASHKLPGSRQHRGKDSASTASPGLSQPRELEEDIWARIEEATRERFHRLALPGDR</sequence>
<evidence type="ECO:0000256" key="1">
    <source>
        <dbReference type="SAM" id="MobiDB-lite"/>
    </source>
</evidence>
<evidence type="ECO:0000313" key="4">
    <source>
        <dbReference type="Proteomes" id="UP001164929"/>
    </source>
</evidence>
<organism evidence="3 4">
    <name type="scientific">Populus alba x Populus x berolinensis</name>
    <dbReference type="NCBI Taxonomy" id="444605"/>
    <lineage>
        <taxon>Eukaryota</taxon>
        <taxon>Viridiplantae</taxon>
        <taxon>Streptophyta</taxon>
        <taxon>Embryophyta</taxon>
        <taxon>Tracheophyta</taxon>
        <taxon>Spermatophyta</taxon>
        <taxon>Magnoliopsida</taxon>
        <taxon>eudicotyledons</taxon>
        <taxon>Gunneridae</taxon>
        <taxon>Pentapetalae</taxon>
        <taxon>rosids</taxon>
        <taxon>fabids</taxon>
        <taxon>Malpighiales</taxon>
        <taxon>Salicaceae</taxon>
        <taxon>Saliceae</taxon>
        <taxon>Populus</taxon>
    </lineage>
</organism>
<name>A0AAD6M1D9_9ROSI</name>
<comment type="caution">
    <text evidence="3">The sequence shown here is derived from an EMBL/GenBank/DDBJ whole genome shotgun (WGS) entry which is preliminary data.</text>
</comment>
<dbReference type="Proteomes" id="UP001164929">
    <property type="component" value="Chromosome 12"/>
</dbReference>